<evidence type="ECO:0000313" key="4">
    <source>
        <dbReference type="Ensembl" id="ENSGGOP00000032898.1"/>
    </source>
</evidence>
<dbReference type="PANTHER" id="PTHR17102">
    <property type="entry name" value="NEURONAL REGENERATION-RELATED PROTEIN"/>
    <property type="match status" value="1"/>
</dbReference>
<name>A0A2I2YD92_GORGO</name>
<dbReference type="EMBL" id="CABD030040305">
    <property type="status" value="NOT_ANNOTATED_CDS"/>
    <property type="molecule type" value="Genomic_DNA"/>
</dbReference>
<dbReference type="EMBL" id="CABD030040306">
    <property type="status" value="NOT_ANNOTATED_CDS"/>
    <property type="molecule type" value="Genomic_DNA"/>
</dbReference>
<dbReference type="AlphaFoldDB" id="A0A2I2YD92"/>
<dbReference type="EMBL" id="CABD030040312">
    <property type="status" value="NOT_ANNOTATED_CDS"/>
    <property type="molecule type" value="Genomic_DNA"/>
</dbReference>
<keyword evidence="5" id="KW-1185">Reference proteome</keyword>
<dbReference type="InterPro" id="IPR024417">
    <property type="entry name" value="Neuronal_3.1"/>
</dbReference>
<reference evidence="4" key="4">
    <citation type="submission" date="2025-09" db="UniProtKB">
        <authorList>
            <consortium name="Ensembl"/>
        </authorList>
    </citation>
    <scope>IDENTIFICATION</scope>
</reference>
<evidence type="ECO:0000256" key="2">
    <source>
        <dbReference type="ARBA" id="ARBA00031310"/>
    </source>
</evidence>
<dbReference type="EMBL" id="CABD030040308">
    <property type="status" value="NOT_ANNOTATED_CDS"/>
    <property type="molecule type" value="Genomic_DNA"/>
</dbReference>
<accession>A0A2I2YD92</accession>
<dbReference type="EMBL" id="CABD030040304">
    <property type="status" value="NOT_ANNOTATED_CDS"/>
    <property type="molecule type" value="Genomic_DNA"/>
</dbReference>
<reference evidence="4 5" key="2">
    <citation type="journal article" date="2012" name="Nature">
        <title>Insights into hominid evolution from the gorilla genome sequence.</title>
        <authorList>
            <person name="Scally A."/>
            <person name="Dutheil J.Y."/>
            <person name="Hillier L.W."/>
            <person name="Jordan G.E."/>
            <person name="Goodhead I."/>
            <person name="Herrero J."/>
            <person name="Hobolth A."/>
            <person name="Lappalainen T."/>
            <person name="Mailund T."/>
            <person name="Marques-Bonet T."/>
            <person name="McCarthy S."/>
            <person name="Montgomery S.H."/>
            <person name="Schwalie P.C."/>
            <person name="Tang Y.A."/>
            <person name="Ward M.C."/>
            <person name="Xue Y."/>
            <person name="Yngvadottir B."/>
            <person name="Alkan C."/>
            <person name="Andersen L.N."/>
            <person name="Ayub Q."/>
            <person name="Ball E.V."/>
            <person name="Beal K."/>
            <person name="Bradley B.J."/>
            <person name="Chen Y."/>
            <person name="Clee C.M."/>
            <person name="Fitzgerald S."/>
            <person name="Graves T.A."/>
            <person name="Gu Y."/>
            <person name="Heath P."/>
            <person name="Heger A."/>
            <person name="Karakoc E."/>
            <person name="Kolb-Kokocinski A."/>
            <person name="Laird G.K."/>
            <person name="Lunter G."/>
            <person name="Meader S."/>
            <person name="Mort M."/>
            <person name="Mullikin J.C."/>
            <person name="Munch K."/>
            <person name="O'Connor T.D."/>
            <person name="Phillips A.D."/>
            <person name="Prado-Martinez J."/>
            <person name="Rogers A.S."/>
            <person name="Sajjadian S."/>
            <person name="Schmidt D."/>
            <person name="Shaw K."/>
            <person name="Simpson J.T."/>
            <person name="Stenson P.D."/>
            <person name="Turner D.J."/>
            <person name="Vigilant L."/>
            <person name="Vilella A.J."/>
            <person name="Whitener W."/>
            <person name="Zhu B."/>
            <person name="Cooper D.N."/>
            <person name="de Jong P."/>
            <person name="Dermitzakis E.T."/>
            <person name="Eichler E.E."/>
            <person name="Flicek P."/>
            <person name="Goldman N."/>
            <person name="Mundy N.I."/>
            <person name="Ning Z."/>
            <person name="Odom D.T."/>
            <person name="Ponting C.P."/>
            <person name="Quail M.A."/>
            <person name="Ryder O.A."/>
            <person name="Searle S.M."/>
            <person name="Warren W.C."/>
            <person name="Wilson R.K."/>
            <person name="Schierup M.H."/>
            <person name="Rogers J."/>
            <person name="Tyler-Smith C."/>
            <person name="Durbin R."/>
        </authorList>
    </citation>
    <scope>NUCLEOTIDE SEQUENCE [LARGE SCALE GENOMIC DNA]</scope>
</reference>
<dbReference type="Bgee" id="ENSGGOG00000003725">
    <property type="expression patterns" value="Expressed in cerebellum and 6 other cell types or tissues"/>
</dbReference>
<dbReference type="EMBL" id="CABD030040311">
    <property type="status" value="NOT_ANNOTATED_CDS"/>
    <property type="molecule type" value="Genomic_DNA"/>
</dbReference>
<dbReference type="EMBL" id="CABD030040313">
    <property type="status" value="NOT_ANNOTATED_CDS"/>
    <property type="molecule type" value="Genomic_DNA"/>
</dbReference>
<protein>
    <recommendedName>
        <fullName evidence="1">Neuronal regeneration-related protein</fullName>
    </recommendedName>
    <alternativeName>
        <fullName evidence="2">Neuronal protein 3.1</fullName>
    </alternativeName>
    <alternativeName>
        <fullName evidence="3">Protein p311</fullName>
    </alternativeName>
</protein>
<dbReference type="EMBL" id="CABD030040309">
    <property type="status" value="NOT_ANNOTATED_CDS"/>
    <property type="molecule type" value="Genomic_DNA"/>
</dbReference>
<reference evidence="4" key="3">
    <citation type="submission" date="2025-08" db="UniProtKB">
        <authorList>
            <consortium name="Ensembl"/>
        </authorList>
    </citation>
    <scope>IDENTIFICATION</scope>
</reference>
<reference evidence="5" key="1">
    <citation type="submission" date="2011-05" db="EMBL/GenBank/DDBJ databases">
        <title>Insights into the evolution of the great apes provided by the gorilla genome.</title>
        <authorList>
            <person name="Scally A."/>
        </authorList>
    </citation>
    <scope>NUCLEOTIDE SEQUENCE [LARGE SCALE GENOMIC DNA]</scope>
</reference>
<dbReference type="Ensembl" id="ENSGGOT00000042666.1">
    <property type="protein sequence ID" value="ENSGGOP00000032898.1"/>
    <property type="gene ID" value="ENSGGOG00000003725.3"/>
</dbReference>
<evidence type="ECO:0000313" key="5">
    <source>
        <dbReference type="Proteomes" id="UP000001519"/>
    </source>
</evidence>
<dbReference type="EMBL" id="CABD030040307">
    <property type="status" value="NOT_ANNOTATED_CDS"/>
    <property type="molecule type" value="Genomic_DNA"/>
</dbReference>
<dbReference type="Pfam" id="PF11092">
    <property type="entry name" value="Alveol-reg_P311"/>
    <property type="match status" value="1"/>
</dbReference>
<proteinExistence type="predicted"/>
<dbReference type="EMBL" id="CABD030040310">
    <property type="status" value="NOT_ANNOTATED_CDS"/>
    <property type="molecule type" value="Genomic_DNA"/>
</dbReference>
<dbReference type="GeneTree" id="ENSGT00390000016521"/>
<dbReference type="PANTHER" id="PTHR17102:SF4">
    <property type="entry name" value="NEURONAL REGENERATION-RELATED PROTEIN"/>
    <property type="match status" value="1"/>
</dbReference>
<evidence type="ECO:0000256" key="1">
    <source>
        <dbReference type="ARBA" id="ARBA00022173"/>
    </source>
</evidence>
<evidence type="ECO:0000256" key="3">
    <source>
        <dbReference type="ARBA" id="ARBA00033348"/>
    </source>
</evidence>
<sequence>MVYYPELFVWVSQEPFPNKDMEGRLPKETSLSPFMES</sequence>
<dbReference type="Proteomes" id="UP000001519">
    <property type="component" value="Chromosome 5"/>
</dbReference>
<organism evidence="4 5">
    <name type="scientific">Gorilla gorilla gorilla</name>
    <name type="common">Western lowland gorilla</name>
    <dbReference type="NCBI Taxonomy" id="9595"/>
    <lineage>
        <taxon>Eukaryota</taxon>
        <taxon>Metazoa</taxon>
        <taxon>Chordata</taxon>
        <taxon>Craniata</taxon>
        <taxon>Vertebrata</taxon>
        <taxon>Euteleostomi</taxon>
        <taxon>Mammalia</taxon>
        <taxon>Eutheria</taxon>
        <taxon>Euarchontoglires</taxon>
        <taxon>Primates</taxon>
        <taxon>Haplorrhini</taxon>
        <taxon>Catarrhini</taxon>
        <taxon>Hominidae</taxon>
        <taxon>Gorilla</taxon>
    </lineage>
</organism>
<gene>
    <name evidence="4" type="primary">NREP</name>
</gene>
<dbReference type="SMR" id="A0A2I2YD92"/>